<feature type="transmembrane region" description="Helical" evidence="1">
    <location>
        <begin position="20"/>
        <end position="39"/>
    </location>
</feature>
<dbReference type="AlphaFoldDB" id="A0A2P2Q9Z8"/>
<keyword evidence="1" id="KW-1133">Transmembrane helix</keyword>
<name>A0A2P2Q9Z8_RHIMU</name>
<keyword evidence="1" id="KW-0812">Transmembrane</keyword>
<sequence>MLTIDCLSSDVSSLASPCTVFLAAAAVTFFSSFNFWAILPLTSSLCFSSAPETL</sequence>
<evidence type="ECO:0000256" key="1">
    <source>
        <dbReference type="SAM" id="Phobius"/>
    </source>
</evidence>
<accession>A0A2P2Q9Z8</accession>
<protein>
    <submittedName>
        <fullName evidence="2">Uncharacterized protein</fullName>
    </submittedName>
</protein>
<organism evidence="2">
    <name type="scientific">Rhizophora mucronata</name>
    <name type="common">Asiatic mangrove</name>
    <dbReference type="NCBI Taxonomy" id="61149"/>
    <lineage>
        <taxon>Eukaryota</taxon>
        <taxon>Viridiplantae</taxon>
        <taxon>Streptophyta</taxon>
        <taxon>Embryophyta</taxon>
        <taxon>Tracheophyta</taxon>
        <taxon>Spermatophyta</taxon>
        <taxon>Magnoliopsida</taxon>
        <taxon>eudicotyledons</taxon>
        <taxon>Gunneridae</taxon>
        <taxon>Pentapetalae</taxon>
        <taxon>rosids</taxon>
        <taxon>fabids</taxon>
        <taxon>Malpighiales</taxon>
        <taxon>Rhizophoraceae</taxon>
        <taxon>Rhizophora</taxon>
    </lineage>
</organism>
<reference evidence="2" key="1">
    <citation type="submission" date="2018-02" db="EMBL/GenBank/DDBJ databases">
        <title>Rhizophora mucronata_Transcriptome.</title>
        <authorList>
            <person name="Meera S.P."/>
            <person name="Sreeshan A."/>
            <person name="Augustine A."/>
        </authorList>
    </citation>
    <scope>NUCLEOTIDE SEQUENCE</scope>
    <source>
        <tissue evidence="2">Leaf</tissue>
    </source>
</reference>
<proteinExistence type="predicted"/>
<dbReference type="EMBL" id="GGEC01083336">
    <property type="protein sequence ID" value="MBX63820.1"/>
    <property type="molecule type" value="Transcribed_RNA"/>
</dbReference>
<evidence type="ECO:0000313" key="2">
    <source>
        <dbReference type="EMBL" id="MBX63820.1"/>
    </source>
</evidence>
<keyword evidence="1" id="KW-0472">Membrane</keyword>